<evidence type="ECO:0000313" key="3">
    <source>
        <dbReference type="Ensembl" id="ENSCMIP00000005811.1"/>
    </source>
</evidence>
<dbReference type="InParanoid" id="A0A4W3GQG9"/>
<proteinExistence type="predicted"/>
<dbReference type="Proteomes" id="UP000314986">
    <property type="component" value="Unassembled WGS sequence"/>
</dbReference>
<reference evidence="4" key="2">
    <citation type="journal article" date="2007" name="PLoS Biol.">
        <title>Survey sequencing and comparative analysis of the elephant shark (Callorhinchus milii) genome.</title>
        <authorList>
            <person name="Venkatesh B."/>
            <person name="Kirkness E.F."/>
            <person name="Loh Y.H."/>
            <person name="Halpern A.L."/>
            <person name="Lee A.P."/>
            <person name="Johnson J."/>
            <person name="Dandona N."/>
            <person name="Viswanathan L.D."/>
            <person name="Tay A."/>
            <person name="Venter J.C."/>
            <person name="Strausberg R.L."/>
            <person name="Brenner S."/>
        </authorList>
    </citation>
    <scope>NUCLEOTIDE SEQUENCE [LARGE SCALE GENOMIC DNA]</scope>
</reference>
<dbReference type="PANTHER" id="PTHR14234:SF20">
    <property type="entry name" value="PERIPHERAL-TYPE BENZODIAZEPINE RECEPTOR-ASSOCIATED PROTEIN 1"/>
    <property type="match status" value="1"/>
</dbReference>
<reference evidence="4" key="1">
    <citation type="journal article" date="2006" name="Science">
        <title>Ancient noncoding elements conserved in the human genome.</title>
        <authorList>
            <person name="Venkatesh B."/>
            <person name="Kirkness E.F."/>
            <person name="Loh Y.H."/>
            <person name="Halpern A.L."/>
            <person name="Lee A.P."/>
            <person name="Johnson J."/>
            <person name="Dandona N."/>
            <person name="Viswanathan L.D."/>
            <person name="Tay A."/>
            <person name="Venter J.C."/>
            <person name="Strausberg R.L."/>
            <person name="Brenner S."/>
        </authorList>
    </citation>
    <scope>NUCLEOTIDE SEQUENCE [LARGE SCALE GENOMIC DNA]</scope>
</reference>
<reference evidence="3" key="5">
    <citation type="submission" date="2025-09" db="UniProtKB">
        <authorList>
            <consortium name="Ensembl"/>
        </authorList>
    </citation>
    <scope>IDENTIFICATION</scope>
</reference>
<dbReference type="Pfam" id="PF25566">
    <property type="entry name" value="RIMB1_N"/>
    <property type="match status" value="1"/>
</dbReference>
<dbReference type="InterPro" id="IPR057950">
    <property type="entry name" value="RIMB1/RIM3A-C-like_N"/>
</dbReference>
<dbReference type="AlphaFoldDB" id="A0A4W3GQG9"/>
<keyword evidence="4" id="KW-1185">Reference proteome</keyword>
<accession>A0A4W3GQG9</accession>
<protein>
    <submittedName>
        <fullName evidence="3">Peripheral-type benzodiazepine receptor-associated protein 1-like</fullName>
    </submittedName>
</protein>
<feature type="domain" description="RIMB1/RIM3A-C-like N-terminal" evidence="2">
    <location>
        <begin position="14"/>
        <end position="140"/>
    </location>
</feature>
<reference evidence="4" key="3">
    <citation type="journal article" date="2014" name="Nature">
        <title>Elephant shark genome provides unique insights into gnathostome evolution.</title>
        <authorList>
            <consortium name="International Elephant Shark Genome Sequencing Consortium"/>
            <person name="Venkatesh B."/>
            <person name="Lee A.P."/>
            <person name="Ravi V."/>
            <person name="Maurya A.K."/>
            <person name="Lian M.M."/>
            <person name="Swann J.B."/>
            <person name="Ohta Y."/>
            <person name="Flajnik M.F."/>
            <person name="Sutoh Y."/>
            <person name="Kasahara M."/>
            <person name="Hoon S."/>
            <person name="Gangu V."/>
            <person name="Roy S.W."/>
            <person name="Irimia M."/>
            <person name="Korzh V."/>
            <person name="Kondrychyn I."/>
            <person name="Lim Z.W."/>
            <person name="Tay B.H."/>
            <person name="Tohari S."/>
            <person name="Kong K.W."/>
            <person name="Ho S."/>
            <person name="Lorente-Galdos B."/>
            <person name="Quilez J."/>
            <person name="Marques-Bonet T."/>
            <person name="Raney B.J."/>
            <person name="Ingham P.W."/>
            <person name="Tay A."/>
            <person name="Hillier L.W."/>
            <person name="Minx P."/>
            <person name="Boehm T."/>
            <person name="Wilson R.K."/>
            <person name="Brenner S."/>
            <person name="Warren W.C."/>
        </authorList>
    </citation>
    <scope>NUCLEOTIDE SEQUENCE [LARGE SCALE GENOMIC DNA]</scope>
</reference>
<dbReference type="Gene3D" id="1.20.5.170">
    <property type="match status" value="1"/>
</dbReference>
<sequence length="185" mass="20590">MLVCVLQNGTSSGSLRRRNMELLRALRELERTCALLRTENSLLRHGNCSETEERVKRLKRKNAELAITAKRLEERAKKLQEANLRVVNNPMLARGSSLQHYKRACARQRARELTQHADAILAKDKQIEGLEQECQLLRANLQPSQVPTVGWGKGGVGAAEGGGGMLFCPARLTHPGPICTSHIYT</sequence>
<evidence type="ECO:0000313" key="4">
    <source>
        <dbReference type="Proteomes" id="UP000314986"/>
    </source>
</evidence>
<feature type="coiled-coil region" evidence="1">
    <location>
        <begin position="12"/>
        <end position="89"/>
    </location>
</feature>
<name>A0A4W3GQG9_CALMI</name>
<evidence type="ECO:0000259" key="2">
    <source>
        <dbReference type="Pfam" id="PF25566"/>
    </source>
</evidence>
<dbReference type="InterPro" id="IPR040325">
    <property type="entry name" value="RIMBP1/2/3"/>
</dbReference>
<dbReference type="STRING" id="7868.ENSCMIP00000005811"/>
<organism evidence="3 4">
    <name type="scientific">Callorhinchus milii</name>
    <name type="common">Ghost shark</name>
    <dbReference type="NCBI Taxonomy" id="7868"/>
    <lineage>
        <taxon>Eukaryota</taxon>
        <taxon>Metazoa</taxon>
        <taxon>Chordata</taxon>
        <taxon>Craniata</taxon>
        <taxon>Vertebrata</taxon>
        <taxon>Chondrichthyes</taxon>
        <taxon>Holocephali</taxon>
        <taxon>Chimaeriformes</taxon>
        <taxon>Callorhinchidae</taxon>
        <taxon>Callorhinchus</taxon>
    </lineage>
</organism>
<evidence type="ECO:0000256" key="1">
    <source>
        <dbReference type="SAM" id="Coils"/>
    </source>
</evidence>
<dbReference type="PANTHER" id="PTHR14234">
    <property type="entry name" value="RIM BINDING PROTEIN-RELATED"/>
    <property type="match status" value="1"/>
</dbReference>
<keyword evidence="1" id="KW-0175">Coiled coil</keyword>
<dbReference type="Ensembl" id="ENSCMIT00000006006.1">
    <property type="protein sequence ID" value="ENSCMIP00000005811.1"/>
    <property type="gene ID" value="ENSCMIG00000003351.1"/>
</dbReference>
<reference evidence="3" key="4">
    <citation type="submission" date="2025-08" db="UniProtKB">
        <authorList>
            <consortium name="Ensembl"/>
        </authorList>
    </citation>
    <scope>IDENTIFICATION</scope>
</reference>
<dbReference type="GeneTree" id="ENSGT00950000183203"/>